<evidence type="ECO:0000313" key="2">
    <source>
        <dbReference type="EMBL" id="SHE96025.1"/>
    </source>
</evidence>
<gene>
    <name evidence="2" type="ORF">SAMN05444278_11024</name>
</gene>
<reference evidence="2 3" key="1">
    <citation type="submission" date="2016-11" db="EMBL/GenBank/DDBJ databases">
        <authorList>
            <person name="Jaros S."/>
            <person name="Januszkiewicz K."/>
            <person name="Wedrychowicz H."/>
        </authorList>
    </citation>
    <scope>NUCLEOTIDE SEQUENCE [LARGE SCALE GENOMIC DNA]</scope>
    <source>
        <strain evidence="2 3">DSM 25661</strain>
    </source>
</reference>
<keyword evidence="3" id="KW-1185">Reference proteome</keyword>
<dbReference type="STRING" id="1155689.SAMN05444278_11024"/>
<dbReference type="RefSeq" id="WP_159432038.1">
    <property type="nucleotide sequence ID" value="NZ_FQTW01000010.1"/>
</dbReference>
<dbReference type="AlphaFoldDB" id="A0A1M4XRF0"/>
<sequence length="50" mass="6092">MQVELPKAQETQQFEDGFNLEVFLTENWFYLVSFILVVLLVYMQYKRKKS</sequence>
<organism evidence="2 3">
    <name type="scientific">Psychroflexus salarius</name>
    <dbReference type="NCBI Taxonomy" id="1155689"/>
    <lineage>
        <taxon>Bacteria</taxon>
        <taxon>Pseudomonadati</taxon>
        <taxon>Bacteroidota</taxon>
        <taxon>Flavobacteriia</taxon>
        <taxon>Flavobacteriales</taxon>
        <taxon>Flavobacteriaceae</taxon>
        <taxon>Psychroflexus</taxon>
    </lineage>
</organism>
<name>A0A1M4XRF0_9FLAO</name>
<keyword evidence="1" id="KW-1133">Transmembrane helix</keyword>
<keyword evidence="1" id="KW-0812">Transmembrane</keyword>
<feature type="transmembrane region" description="Helical" evidence="1">
    <location>
        <begin position="28"/>
        <end position="45"/>
    </location>
</feature>
<keyword evidence="1" id="KW-0472">Membrane</keyword>
<evidence type="ECO:0000256" key="1">
    <source>
        <dbReference type="SAM" id="Phobius"/>
    </source>
</evidence>
<proteinExistence type="predicted"/>
<accession>A0A1M4XRF0</accession>
<dbReference type="Proteomes" id="UP000184462">
    <property type="component" value="Unassembled WGS sequence"/>
</dbReference>
<dbReference type="EMBL" id="FQTW01000010">
    <property type="protein sequence ID" value="SHE96025.1"/>
    <property type="molecule type" value="Genomic_DNA"/>
</dbReference>
<evidence type="ECO:0000313" key="3">
    <source>
        <dbReference type="Proteomes" id="UP000184462"/>
    </source>
</evidence>
<protein>
    <submittedName>
        <fullName evidence="2">Uncharacterized protein</fullName>
    </submittedName>
</protein>